<feature type="compositionally biased region" description="Low complexity" evidence="1">
    <location>
        <begin position="374"/>
        <end position="385"/>
    </location>
</feature>
<comment type="caution">
    <text evidence="2">The sequence shown here is derived from an EMBL/GenBank/DDBJ whole genome shotgun (WGS) entry which is preliminary data.</text>
</comment>
<dbReference type="EMBL" id="JACHKF010000001">
    <property type="protein sequence ID" value="MBB6568694.1"/>
    <property type="molecule type" value="Genomic_DNA"/>
</dbReference>
<feature type="region of interest" description="Disordered" evidence="1">
    <location>
        <begin position="316"/>
        <end position="478"/>
    </location>
</feature>
<sequence>MAAFPGPPGNLPPRRCLCPTTSASPTPAASWPRAPPQLPVLPGTHLLRAAPPTPRSHPETPSQRLTTAAPANAVVPRARVRTHPPTQSQARPPRATHTHRSQARQPLAARLNRSQARPAQAVRLRRSRARLPRAVRLQRSHLNRPGRRLQATGPAGVGVRRTCGRMGRPGRSRERLLWVGLCRWSRLKRPRERLQVIGPRGVGVRRTCGRVRLCRRSRLSRSRRQPVCVGLSCRRGRLRRLGRRPWVIGLAGVGVRQTCGRRSLLILRHPCGGGALAELVRAPGRRVRRDVVEPRPRLILGGSWTTASLRMIRRTGGAGARGSGGAWRPTTGPRQKPLRTPSRLLVSRQRSQPGRGRSTPGVTLKLRPHRASSPTRAPRPLAPVRLRNHALRHPRPQHQPDRRNRGPSHRPVPLRLRMRPRRSVRPHPRRRLRLEVQRRCGFPSPRGQLHLRPRPAPSLGKRSSPSRPLRRRRRRLPT</sequence>
<evidence type="ECO:0000256" key="1">
    <source>
        <dbReference type="SAM" id="MobiDB-lite"/>
    </source>
</evidence>
<feature type="compositionally biased region" description="Basic residues" evidence="1">
    <location>
        <begin position="416"/>
        <end position="432"/>
    </location>
</feature>
<dbReference type="Proteomes" id="UP000553957">
    <property type="component" value="Unassembled WGS sequence"/>
</dbReference>
<evidence type="ECO:0000313" key="2">
    <source>
        <dbReference type="EMBL" id="MBB6568694.1"/>
    </source>
</evidence>
<feature type="compositionally biased region" description="Low complexity" evidence="1">
    <location>
        <begin position="19"/>
        <end position="32"/>
    </location>
</feature>
<organism evidence="2 3">
    <name type="scientific">Kribbella sandramycini</name>
    <dbReference type="NCBI Taxonomy" id="60450"/>
    <lineage>
        <taxon>Bacteria</taxon>
        <taxon>Bacillati</taxon>
        <taxon>Actinomycetota</taxon>
        <taxon>Actinomycetes</taxon>
        <taxon>Propionibacteriales</taxon>
        <taxon>Kribbellaceae</taxon>
        <taxon>Kribbella</taxon>
    </lineage>
</organism>
<name>A0A841SFX7_9ACTN</name>
<feature type="region of interest" description="Disordered" evidence="1">
    <location>
        <begin position="1"/>
        <end position="124"/>
    </location>
</feature>
<evidence type="ECO:0000313" key="3">
    <source>
        <dbReference type="Proteomes" id="UP000553957"/>
    </source>
</evidence>
<feature type="compositionally biased region" description="Gly residues" evidence="1">
    <location>
        <begin position="316"/>
        <end position="325"/>
    </location>
</feature>
<dbReference type="AlphaFoldDB" id="A0A841SFX7"/>
<protein>
    <submittedName>
        <fullName evidence="2">Uncharacterized protein</fullName>
    </submittedName>
</protein>
<feature type="compositionally biased region" description="Pro residues" evidence="1">
    <location>
        <begin position="1"/>
        <end position="11"/>
    </location>
</feature>
<feature type="compositionally biased region" description="Low complexity" evidence="1">
    <location>
        <begin position="66"/>
        <end position="77"/>
    </location>
</feature>
<gene>
    <name evidence="2" type="ORF">HNR71_004331</name>
</gene>
<feature type="region of interest" description="Disordered" evidence="1">
    <location>
        <begin position="146"/>
        <end position="166"/>
    </location>
</feature>
<feature type="compositionally biased region" description="Low complexity" evidence="1">
    <location>
        <begin position="347"/>
        <end position="358"/>
    </location>
</feature>
<reference evidence="2 3" key="1">
    <citation type="submission" date="2020-08" db="EMBL/GenBank/DDBJ databases">
        <title>Sequencing the genomes of 1000 actinobacteria strains.</title>
        <authorList>
            <person name="Klenk H.-P."/>
        </authorList>
    </citation>
    <scope>NUCLEOTIDE SEQUENCE [LARGE SCALE GENOMIC DNA]</scope>
    <source>
        <strain evidence="2 3">DSM 15626</strain>
    </source>
</reference>
<feature type="compositionally biased region" description="Basic residues" evidence="1">
    <location>
        <begin position="386"/>
        <end position="396"/>
    </location>
</feature>
<accession>A0A841SFX7</accession>
<feature type="compositionally biased region" description="Basic residues" evidence="1">
    <location>
        <begin position="468"/>
        <end position="478"/>
    </location>
</feature>
<proteinExistence type="predicted"/>